<dbReference type="CTD" id="100287284"/>
<evidence type="ECO:0000313" key="4">
    <source>
        <dbReference type="RefSeq" id="XP_013924903.1"/>
    </source>
</evidence>
<dbReference type="Proteomes" id="UP000504617">
    <property type="component" value="Unplaced"/>
</dbReference>
<reference evidence="4" key="1">
    <citation type="submission" date="2025-08" db="UniProtKB">
        <authorList>
            <consortium name="RefSeq"/>
        </authorList>
    </citation>
    <scope>IDENTIFICATION</scope>
    <source>
        <tissue evidence="4">Skeletal muscle</tissue>
    </source>
</reference>
<feature type="region of interest" description="Disordered" evidence="1">
    <location>
        <begin position="161"/>
        <end position="226"/>
    </location>
</feature>
<dbReference type="RefSeq" id="XP_013924903.1">
    <property type="nucleotide sequence ID" value="XM_014069428.1"/>
</dbReference>
<keyword evidence="3" id="KW-1185">Reference proteome</keyword>
<dbReference type="OrthoDB" id="9447308at2759"/>
<dbReference type="GeneID" id="106551335"/>
<name>A0A6I9YKK2_9SAUR</name>
<feature type="compositionally biased region" description="Polar residues" evidence="1">
    <location>
        <begin position="213"/>
        <end position="226"/>
    </location>
</feature>
<proteinExistence type="predicted"/>
<feature type="transmembrane region" description="Helical" evidence="2">
    <location>
        <begin position="234"/>
        <end position="259"/>
    </location>
</feature>
<keyword evidence="2" id="KW-1133">Transmembrane helix</keyword>
<evidence type="ECO:0000256" key="1">
    <source>
        <dbReference type="SAM" id="MobiDB-lite"/>
    </source>
</evidence>
<feature type="region of interest" description="Disordered" evidence="1">
    <location>
        <begin position="114"/>
        <end position="136"/>
    </location>
</feature>
<gene>
    <name evidence="4" type="primary">MANSC4</name>
</gene>
<feature type="compositionally biased region" description="Polar residues" evidence="1">
    <location>
        <begin position="188"/>
        <end position="205"/>
    </location>
</feature>
<evidence type="ECO:0000256" key="2">
    <source>
        <dbReference type="SAM" id="Phobius"/>
    </source>
</evidence>
<keyword evidence="2" id="KW-0472">Membrane</keyword>
<dbReference type="KEGG" id="tsr:106551335"/>
<accession>A0A6I9YKK2</accession>
<organism evidence="3 4">
    <name type="scientific">Thamnophis sirtalis</name>
    <dbReference type="NCBI Taxonomy" id="35019"/>
    <lineage>
        <taxon>Eukaryota</taxon>
        <taxon>Metazoa</taxon>
        <taxon>Chordata</taxon>
        <taxon>Craniata</taxon>
        <taxon>Vertebrata</taxon>
        <taxon>Euteleostomi</taxon>
        <taxon>Lepidosauria</taxon>
        <taxon>Squamata</taxon>
        <taxon>Bifurcata</taxon>
        <taxon>Unidentata</taxon>
        <taxon>Episquamata</taxon>
        <taxon>Toxicofera</taxon>
        <taxon>Serpentes</taxon>
        <taxon>Colubroidea</taxon>
        <taxon>Colubridae</taxon>
        <taxon>Natricinae</taxon>
        <taxon>Thamnophis</taxon>
    </lineage>
</organism>
<evidence type="ECO:0000313" key="3">
    <source>
        <dbReference type="Proteomes" id="UP000504617"/>
    </source>
</evidence>
<dbReference type="AlphaFoldDB" id="A0A6I9YKK2"/>
<sequence length="291" mass="31971">MAADVWTSRACTEYQKVSCNLAVFNYKTNIDDTNCIHMYCPVLESCIVKPTSSVILYNITPGIDPDLLVFEKFSFKDINTRSSFSKWERHGGGRVADLETDQDELSSPRFLFLEASSPTTTPKPGMDRSSRSSSVDVAFKNSPTTSMASASVMGHLAKATEILPGRTTSSTTSDNVKASPVSDPASIRTASLSPSEVLPNSSKPLNETKVYSGRNNSSPEEGQQPTEEMAGWGAWFPLILLCSLLVFMGCCCCCGIFWATGWKKRGRYKPRHEGRSAPYQFIKYTAVKSSF</sequence>
<protein>
    <submittedName>
        <fullName evidence="4">MANSC domain-containing protein 4</fullName>
    </submittedName>
</protein>
<keyword evidence="2" id="KW-0812">Transmembrane</keyword>
<feature type="compositionally biased region" description="Polar residues" evidence="1">
    <location>
        <begin position="166"/>
        <end position="176"/>
    </location>
</feature>